<evidence type="ECO:0000259" key="1">
    <source>
        <dbReference type="Pfam" id="PF05299"/>
    </source>
</evidence>
<dbReference type="InterPro" id="IPR040756">
    <property type="entry name" value="Peptidase_M61_N"/>
</dbReference>
<sequence length="590" mass="66736">MLQYHIVPRDVYAHLFEVTITLDHDQPEGTRLRLPAWIPGSYMIRDFARHLIGIQASCAGQSVPVVAVDKQTWQLPPHQGVLTVTYQVYAFDLSVRTAYLDQQFGFYNHSSLCLGVDGFLETPCEITIETPHQYPQWRIATGLQRLSGEVFEAGRFSAQTYDELLDHPVLMGDLAIGEFIAGGVKHSLVLAGRQYADLERICGDLARICEYQIKLFGNEPPFQHYLFMSMVVGKGFGGLEHRNSTALLCSRKDLPAPGKTLIDNDYRTFLSLCSHEYFHSWNVKSLKPKEFIPYQLEQENYTRQLWFYEGVTSYYDDYVLHQAGLIDAPTYLGLLGDTIARVYRGKGVEHQTVTESSLHAWTKYYKQDENSPNAIVSYYTKGALITLCLDLLIRQQTDQQVTFADVMRELWLRYGKTGVGTEESTLVSFLQAQYNVNVHSFLERALNTTEPLPLDELLASFGVTLSAEVAADDNTFGGKVSPQKLPVALGAKYKASGSGLELQVVYHDEAAHQAGLSAFDRIIAIDYLQVTDTTIREVLERFKPEQTVTVHAFRRDELLQLELCFQAPKANNRILKVTDTDKAKTWLRIT</sequence>
<protein>
    <submittedName>
        <fullName evidence="3">Aminopeptidase</fullName>
    </submittedName>
</protein>
<dbReference type="RefSeq" id="WP_169929792.1">
    <property type="nucleotide sequence ID" value="NZ_PIPR01000001.1"/>
</dbReference>
<dbReference type="Gene3D" id="2.30.42.10">
    <property type="match status" value="1"/>
</dbReference>
<comment type="caution">
    <text evidence="3">The sequence shown here is derived from an EMBL/GenBank/DDBJ whole genome shotgun (WGS) entry which is preliminary data.</text>
</comment>
<keyword evidence="3" id="KW-0378">Hydrolase</keyword>
<dbReference type="InterPro" id="IPR036034">
    <property type="entry name" value="PDZ_sf"/>
</dbReference>
<dbReference type="AlphaFoldDB" id="A0A7Z7ETG7"/>
<dbReference type="Pfam" id="PF17899">
    <property type="entry name" value="Peptidase_M61_N"/>
    <property type="match status" value="1"/>
</dbReference>
<dbReference type="Gene3D" id="2.60.40.3650">
    <property type="match status" value="1"/>
</dbReference>
<reference evidence="4" key="1">
    <citation type="journal article" date="2018" name="Front. Microbiol.">
        <title>Genome-Based Analysis Reveals the Taxonomy and Diversity of the Family Idiomarinaceae.</title>
        <authorList>
            <person name="Liu Y."/>
            <person name="Lai Q."/>
            <person name="Shao Z."/>
        </authorList>
    </citation>
    <scope>NUCLEOTIDE SEQUENCE [LARGE SCALE GENOMIC DNA]</scope>
    <source>
        <strain evidence="4">KYW314</strain>
    </source>
</reference>
<dbReference type="InterPro" id="IPR027268">
    <property type="entry name" value="Peptidase_M4/M1_CTD_sf"/>
</dbReference>
<organism evidence="3 4">
    <name type="scientific">Pseudidiomarina aestuarii</name>
    <dbReference type="NCBI Taxonomy" id="624146"/>
    <lineage>
        <taxon>Bacteria</taxon>
        <taxon>Pseudomonadati</taxon>
        <taxon>Pseudomonadota</taxon>
        <taxon>Gammaproteobacteria</taxon>
        <taxon>Alteromonadales</taxon>
        <taxon>Idiomarinaceae</taxon>
        <taxon>Pseudidiomarina</taxon>
    </lineage>
</organism>
<dbReference type="SUPFAM" id="SSF55486">
    <property type="entry name" value="Metalloproteases ('zincins'), catalytic domain"/>
    <property type="match status" value="1"/>
</dbReference>
<dbReference type="GO" id="GO:0004177">
    <property type="term" value="F:aminopeptidase activity"/>
    <property type="evidence" value="ECO:0007669"/>
    <property type="project" value="UniProtKB-KW"/>
</dbReference>
<evidence type="ECO:0000313" key="3">
    <source>
        <dbReference type="EMBL" id="RUO41061.1"/>
    </source>
</evidence>
<dbReference type="EMBL" id="PIPR01000001">
    <property type="protein sequence ID" value="RUO41061.1"/>
    <property type="molecule type" value="Genomic_DNA"/>
</dbReference>
<dbReference type="SUPFAM" id="SSF50156">
    <property type="entry name" value="PDZ domain-like"/>
    <property type="match status" value="1"/>
</dbReference>
<dbReference type="InterPro" id="IPR007963">
    <property type="entry name" value="Peptidase_M61_catalytic"/>
</dbReference>
<keyword evidence="3" id="KW-0031">Aminopeptidase</keyword>
<evidence type="ECO:0000259" key="2">
    <source>
        <dbReference type="Pfam" id="PF17899"/>
    </source>
</evidence>
<dbReference type="PIRSF" id="PIRSF016493">
    <property type="entry name" value="Glycyl_aminpptds"/>
    <property type="match status" value="1"/>
</dbReference>
<evidence type="ECO:0000313" key="4">
    <source>
        <dbReference type="Proteomes" id="UP000287766"/>
    </source>
</evidence>
<accession>A0A7Z7ETG7</accession>
<feature type="domain" description="Peptidase M61 catalytic" evidence="1">
    <location>
        <begin position="269"/>
        <end position="385"/>
    </location>
</feature>
<keyword evidence="3" id="KW-0645">Protease</keyword>
<name>A0A7Z7ETG7_9GAMM</name>
<dbReference type="Pfam" id="PF05299">
    <property type="entry name" value="Peptidase_M61"/>
    <property type="match status" value="1"/>
</dbReference>
<feature type="domain" description="Peptidase M61 N-terminal" evidence="2">
    <location>
        <begin position="3"/>
        <end position="173"/>
    </location>
</feature>
<dbReference type="InterPro" id="IPR024191">
    <property type="entry name" value="Peptidase_M61"/>
</dbReference>
<dbReference type="Gene3D" id="1.10.390.10">
    <property type="entry name" value="Neutral Protease Domain 2"/>
    <property type="match status" value="1"/>
</dbReference>
<dbReference type="Proteomes" id="UP000287766">
    <property type="component" value="Unassembled WGS sequence"/>
</dbReference>
<gene>
    <name evidence="3" type="ORF">CWE22_02410</name>
</gene>
<keyword evidence="4" id="KW-1185">Reference proteome</keyword>
<proteinExistence type="predicted"/>